<sequence length="189" mass="21114">MGIEDGELTLSNEDMLDIFDPIINQILSLVQEQIDMVETQDQEKSRISAVLLAGGFGSSKYLLERLQNGLRKGEGPNKSPPEILHPTNAWNAVARGAAYGIHITSRRLEARKHYGIEFNDNFKFGEHPAGNLIGDKVSENTPIALSFTRSVPIDDNMIFTEYLYGCEKITAPEYSNHTDDDSKFSRIPL</sequence>
<dbReference type="InterPro" id="IPR043129">
    <property type="entry name" value="ATPase_NBD"/>
</dbReference>
<comment type="caution">
    <text evidence="1">The sequence shown here is derived from an EMBL/GenBank/DDBJ whole genome shotgun (WGS) entry which is preliminary data.</text>
</comment>
<evidence type="ECO:0000313" key="1">
    <source>
        <dbReference type="EMBL" id="KAL0633934.1"/>
    </source>
</evidence>
<name>A0ABR3GDC8_9PEZI</name>
<organism evidence="1 2">
    <name type="scientific">Discina gigas</name>
    <dbReference type="NCBI Taxonomy" id="1032678"/>
    <lineage>
        <taxon>Eukaryota</taxon>
        <taxon>Fungi</taxon>
        <taxon>Dikarya</taxon>
        <taxon>Ascomycota</taxon>
        <taxon>Pezizomycotina</taxon>
        <taxon>Pezizomycetes</taxon>
        <taxon>Pezizales</taxon>
        <taxon>Discinaceae</taxon>
        <taxon>Discina</taxon>
    </lineage>
</organism>
<reference evidence="1 2" key="1">
    <citation type="submission" date="2024-02" db="EMBL/GenBank/DDBJ databases">
        <title>Discinaceae phylogenomics.</title>
        <authorList>
            <person name="Dirks A.C."/>
            <person name="James T.Y."/>
        </authorList>
    </citation>
    <scope>NUCLEOTIDE SEQUENCE [LARGE SCALE GENOMIC DNA]</scope>
    <source>
        <strain evidence="1 2">ACD0624</strain>
    </source>
</reference>
<protein>
    <submittedName>
        <fullName evidence="1">Uncharacterized protein</fullName>
    </submittedName>
</protein>
<keyword evidence="2" id="KW-1185">Reference proteome</keyword>
<proteinExistence type="predicted"/>
<dbReference type="Proteomes" id="UP001447188">
    <property type="component" value="Unassembled WGS sequence"/>
</dbReference>
<dbReference type="CDD" id="cd10170">
    <property type="entry name" value="ASKHA_NBD_HSP70"/>
    <property type="match status" value="1"/>
</dbReference>
<gene>
    <name evidence="1" type="ORF">Q9L58_007116</name>
</gene>
<evidence type="ECO:0000313" key="2">
    <source>
        <dbReference type="Proteomes" id="UP001447188"/>
    </source>
</evidence>
<dbReference type="PANTHER" id="PTHR14187">
    <property type="entry name" value="ALPHA KINASE/ELONGATION FACTOR 2 KINASE"/>
    <property type="match status" value="1"/>
</dbReference>
<dbReference type="EMBL" id="JBBBZM010000108">
    <property type="protein sequence ID" value="KAL0633934.1"/>
    <property type="molecule type" value="Genomic_DNA"/>
</dbReference>
<dbReference type="PANTHER" id="PTHR14187:SF5">
    <property type="entry name" value="HEAT SHOCK 70 KDA PROTEIN 12A"/>
    <property type="match status" value="1"/>
</dbReference>
<accession>A0ABR3GDC8</accession>
<dbReference type="SUPFAM" id="SSF53067">
    <property type="entry name" value="Actin-like ATPase domain"/>
    <property type="match status" value="1"/>
</dbReference>